<dbReference type="InterPro" id="IPR000014">
    <property type="entry name" value="PAS"/>
</dbReference>
<dbReference type="SUPFAM" id="SSF55785">
    <property type="entry name" value="PYP-like sensor domain (PAS domain)"/>
    <property type="match status" value="3"/>
</dbReference>
<dbReference type="NCBIfam" id="TIGR00229">
    <property type="entry name" value="sensory_box"/>
    <property type="match status" value="3"/>
</dbReference>
<feature type="domain" description="PAS" evidence="3">
    <location>
        <begin position="9"/>
        <end position="78"/>
    </location>
</feature>
<dbReference type="CDD" id="cd00130">
    <property type="entry name" value="PAS"/>
    <property type="match status" value="3"/>
</dbReference>
<dbReference type="PROSITE" id="PS50111">
    <property type="entry name" value="CHEMOTAXIS_TRANSDUC_2"/>
    <property type="match status" value="1"/>
</dbReference>
<feature type="domain" description="PAC" evidence="4">
    <location>
        <begin position="86"/>
        <end position="136"/>
    </location>
</feature>
<comment type="caution">
    <text evidence="5">The sequence shown here is derived from an EMBL/GenBank/DDBJ whole genome shotgun (WGS) entry which is preliminary data.</text>
</comment>
<evidence type="ECO:0000313" key="6">
    <source>
        <dbReference type="Proteomes" id="UP000033452"/>
    </source>
</evidence>
<dbReference type="Proteomes" id="UP000033452">
    <property type="component" value="Unassembled WGS sequence"/>
</dbReference>
<feature type="domain" description="Methyl-accepting transducer" evidence="2">
    <location>
        <begin position="492"/>
        <end position="581"/>
    </location>
</feature>
<dbReference type="InterPro" id="IPR013767">
    <property type="entry name" value="PAS_fold"/>
</dbReference>
<dbReference type="PANTHER" id="PTHR44757:SF2">
    <property type="entry name" value="BIOFILM ARCHITECTURE MAINTENANCE PROTEIN MBAA"/>
    <property type="match status" value="1"/>
</dbReference>
<dbReference type="PANTHER" id="PTHR44757">
    <property type="entry name" value="DIGUANYLATE CYCLASE DGCP"/>
    <property type="match status" value="1"/>
</dbReference>
<dbReference type="Gene3D" id="6.10.250.3200">
    <property type="match status" value="1"/>
</dbReference>
<dbReference type="PATRIC" id="fig|43658.5.peg.1767"/>
<accession>A0A0F4QUE0</accession>
<dbReference type="OrthoDB" id="7991996at2"/>
<gene>
    <name evidence="5" type="ORF">TW77_08415</name>
</gene>
<organism evidence="5 6">
    <name type="scientific">Pseudoalteromonas rubra</name>
    <dbReference type="NCBI Taxonomy" id="43658"/>
    <lineage>
        <taxon>Bacteria</taxon>
        <taxon>Pseudomonadati</taxon>
        <taxon>Pseudomonadota</taxon>
        <taxon>Gammaproteobacteria</taxon>
        <taxon>Alteromonadales</taxon>
        <taxon>Pseudoalteromonadaceae</taxon>
        <taxon>Pseudoalteromonas</taxon>
    </lineage>
</organism>
<keyword evidence="5" id="KW-0418">Kinase</keyword>
<evidence type="ECO:0000259" key="3">
    <source>
        <dbReference type="PROSITE" id="PS50112"/>
    </source>
</evidence>
<protein>
    <submittedName>
        <fullName evidence="5">Histidine kinase</fullName>
    </submittedName>
</protein>
<dbReference type="InterPro" id="IPR004089">
    <property type="entry name" value="MCPsignal_dom"/>
</dbReference>
<name>A0A0F4QUE0_9GAMM</name>
<feature type="domain" description="PAC" evidence="4">
    <location>
        <begin position="328"/>
        <end position="380"/>
    </location>
</feature>
<keyword evidence="5" id="KW-0808">Transferase</keyword>
<dbReference type="RefSeq" id="WP_046004509.1">
    <property type="nucleotide sequence ID" value="NZ_JXYA01000016.1"/>
</dbReference>
<feature type="domain" description="PAS" evidence="3">
    <location>
        <begin position="254"/>
        <end position="324"/>
    </location>
</feature>
<reference evidence="5 6" key="1">
    <citation type="journal article" date="2015" name="BMC Genomics">
        <title>Genome mining reveals unlocked bioactive potential of marine Gram-negative bacteria.</title>
        <authorList>
            <person name="Machado H."/>
            <person name="Sonnenschein E.C."/>
            <person name="Melchiorsen J."/>
            <person name="Gram L."/>
        </authorList>
    </citation>
    <scope>NUCLEOTIDE SEQUENCE [LARGE SCALE GENOMIC DNA]</scope>
    <source>
        <strain evidence="5 6">S2471</strain>
    </source>
</reference>
<dbReference type="GO" id="GO:0007165">
    <property type="term" value="P:signal transduction"/>
    <property type="evidence" value="ECO:0007669"/>
    <property type="project" value="UniProtKB-KW"/>
</dbReference>
<dbReference type="SMART" id="SM00086">
    <property type="entry name" value="PAC"/>
    <property type="match status" value="4"/>
</dbReference>
<dbReference type="SMART" id="SM00283">
    <property type="entry name" value="MA"/>
    <property type="match status" value="1"/>
</dbReference>
<dbReference type="InterPro" id="IPR052155">
    <property type="entry name" value="Biofilm_reg_signaling"/>
</dbReference>
<dbReference type="GO" id="GO:0016020">
    <property type="term" value="C:membrane"/>
    <property type="evidence" value="ECO:0007669"/>
    <property type="project" value="InterPro"/>
</dbReference>
<dbReference type="Pfam" id="PF13426">
    <property type="entry name" value="PAS_9"/>
    <property type="match status" value="2"/>
</dbReference>
<dbReference type="SMART" id="SM00091">
    <property type="entry name" value="PAS"/>
    <property type="match status" value="3"/>
</dbReference>
<dbReference type="PROSITE" id="PS50113">
    <property type="entry name" value="PAC"/>
    <property type="match status" value="2"/>
</dbReference>
<evidence type="ECO:0000259" key="2">
    <source>
        <dbReference type="PROSITE" id="PS50111"/>
    </source>
</evidence>
<evidence type="ECO:0000313" key="5">
    <source>
        <dbReference type="EMBL" id="KJZ10232.1"/>
    </source>
</evidence>
<dbReference type="PROSITE" id="PS50112">
    <property type="entry name" value="PAS"/>
    <property type="match status" value="3"/>
</dbReference>
<dbReference type="GO" id="GO:0006935">
    <property type="term" value="P:chemotaxis"/>
    <property type="evidence" value="ECO:0007669"/>
    <property type="project" value="UniProtKB-ARBA"/>
</dbReference>
<dbReference type="AlphaFoldDB" id="A0A0F4QUE0"/>
<sequence length="581" mass="64406">MIQSLFFSKSDNTRAILDQAIDAVISIDTNNNVTYMNAAAEKLFGYGKTEVLGKNVKMLVPREFATNHDQYVNANRNGGPDKIVGTSRDIQIETRSGDRKWCSLSLSKVRQSDGIHYTAFIKDITAQKEAQERIDQTLEQCIDAVVSIDHNNIVTFFNPAAERLWGYQREEVIGHNVKMLVPKVIQGNHDEMVNRNRRTGEDKIVGTSRDVEIERSDGQVLWANLSLSKVNVAGKIAYTAFVKDITEEKAQRDQIALLSLVANETDNSVIITDANGLIEYVNPGFTKLSGFEQHEVLGKKPGHVLQGKHTSPDTKKRIKKNLEQRTPFYEEILNYTKEGEPYWISLAINPVFDEQGNLVRFVSIQANVDSTKRVALENDVRLKAIGEANIVLEFAPHGELTLINPMGLSALGATDKRAVQQMLNTLSSYLSDEQWQSIRTGQFVKTQLTLPTGLSEVQIDAAISPVLDEDGKLNKILLYGTDVSERNAVLTETHHAMEQVLSKISTIINTINSISDQTNLLALNAAIESARAGDAGRGFAVVADEVRSLAMRTTESAGEIGGLIDETRHHVDQLSSYIQSK</sequence>
<dbReference type="GO" id="GO:0006355">
    <property type="term" value="P:regulation of DNA-templated transcription"/>
    <property type="evidence" value="ECO:0007669"/>
    <property type="project" value="InterPro"/>
</dbReference>
<dbReference type="InterPro" id="IPR035965">
    <property type="entry name" value="PAS-like_dom_sf"/>
</dbReference>
<feature type="domain" description="PAS" evidence="3">
    <location>
        <begin position="130"/>
        <end position="183"/>
    </location>
</feature>
<keyword evidence="6" id="KW-1185">Reference proteome</keyword>
<dbReference type="EMBL" id="JXYA01000016">
    <property type="protein sequence ID" value="KJZ10232.1"/>
    <property type="molecule type" value="Genomic_DNA"/>
</dbReference>
<evidence type="ECO:0000259" key="4">
    <source>
        <dbReference type="PROSITE" id="PS50113"/>
    </source>
</evidence>
<dbReference type="InterPro" id="IPR001610">
    <property type="entry name" value="PAC"/>
</dbReference>
<keyword evidence="1" id="KW-0807">Transducer</keyword>
<dbReference type="GO" id="GO:0016301">
    <property type="term" value="F:kinase activity"/>
    <property type="evidence" value="ECO:0007669"/>
    <property type="project" value="UniProtKB-KW"/>
</dbReference>
<dbReference type="InterPro" id="IPR000700">
    <property type="entry name" value="PAS-assoc_C"/>
</dbReference>
<proteinExistence type="predicted"/>
<dbReference type="Pfam" id="PF00989">
    <property type="entry name" value="PAS"/>
    <property type="match status" value="1"/>
</dbReference>
<evidence type="ECO:0000256" key="1">
    <source>
        <dbReference type="PROSITE-ProRule" id="PRU00284"/>
    </source>
</evidence>
<dbReference type="Pfam" id="PF00015">
    <property type="entry name" value="MCPsignal"/>
    <property type="match status" value="1"/>
</dbReference>
<dbReference type="Gene3D" id="3.30.450.20">
    <property type="entry name" value="PAS domain"/>
    <property type="match status" value="4"/>
</dbReference>
<dbReference type="SUPFAM" id="SSF58104">
    <property type="entry name" value="Methyl-accepting chemotaxis protein (MCP) signaling domain"/>
    <property type="match status" value="1"/>
</dbReference>